<reference evidence="1 2" key="1">
    <citation type="submission" date="2014-04" db="EMBL/GenBank/DDBJ databases">
        <authorList>
            <consortium name="DOE Joint Genome Institute"/>
            <person name="Kuo A."/>
            <person name="Kohler A."/>
            <person name="Nagy L.G."/>
            <person name="Floudas D."/>
            <person name="Copeland A."/>
            <person name="Barry K.W."/>
            <person name="Cichocki N."/>
            <person name="Veneault-Fourrey C."/>
            <person name="LaButti K."/>
            <person name="Lindquist E.A."/>
            <person name="Lipzen A."/>
            <person name="Lundell T."/>
            <person name="Morin E."/>
            <person name="Murat C."/>
            <person name="Sun H."/>
            <person name="Tunlid A."/>
            <person name="Henrissat B."/>
            <person name="Grigoriev I.V."/>
            <person name="Hibbett D.S."/>
            <person name="Martin F."/>
            <person name="Nordberg H.P."/>
            <person name="Cantor M.N."/>
            <person name="Hua S.X."/>
        </authorList>
    </citation>
    <scope>NUCLEOTIDE SEQUENCE [LARGE SCALE GENOMIC DNA]</scope>
    <source>
        <strain evidence="1 2">LaAM-08-1</strain>
    </source>
</reference>
<evidence type="ECO:0000313" key="2">
    <source>
        <dbReference type="Proteomes" id="UP000054477"/>
    </source>
</evidence>
<dbReference type="AlphaFoldDB" id="A0A0C9WZ55"/>
<accession>A0A0C9WZ55</accession>
<evidence type="ECO:0000313" key="1">
    <source>
        <dbReference type="EMBL" id="KIJ98135.1"/>
    </source>
</evidence>
<reference evidence="2" key="2">
    <citation type="submission" date="2015-01" db="EMBL/GenBank/DDBJ databases">
        <title>Evolutionary Origins and Diversification of the Mycorrhizal Mutualists.</title>
        <authorList>
            <consortium name="DOE Joint Genome Institute"/>
            <consortium name="Mycorrhizal Genomics Consortium"/>
            <person name="Kohler A."/>
            <person name="Kuo A."/>
            <person name="Nagy L.G."/>
            <person name="Floudas D."/>
            <person name="Copeland A."/>
            <person name="Barry K.W."/>
            <person name="Cichocki N."/>
            <person name="Veneault-Fourrey C."/>
            <person name="LaButti K."/>
            <person name="Lindquist E.A."/>
            <person name="Lipzen A."/>
            <person name="Lundell T."/>
            <person name="Morin E."/>
            <person name="Murat C."/>
            <person name="Riley R."/>
            <person name="Ohm R."/>
            <person name="Sun H."/>
            <person name="Tunlid A."/>
            <person name="Henrissat B."/>
            <person name="Grigoriev I.V."/>
            <person name="Hibbett D.S."/>
            <person name="Martin F."/>
        </authorList>
    </citation>
    <scope>NUCLEOTIDE SEQUENCE [LARGE SCALE GENOMIC DNA]</scope>
    <source>
        <strain evidence="2">LaAM-08-1</strain>
    </source>
</reference>
<dbReference type="Proteomes" id="UP000054477">
    <property type="component" value="Unassembled WGS sequence"/>
</dbReference>
<sequence>MSIIHTFTCIFIRTQQRYPCIPRSVDPLAVVLCKIAHCFIFDLAATDVDVKITTCYEEAMDRNYMSSLP</sequence>
<keyword evidence="2" id="KW-1185">Reference proteome</keyword>
<name>A0A0C9WZ55_9AGAR</name>
<organism evidence="1 2">
    <name type="scientific">Laccaria amethystina LaAM-08-1</name>
    <dbReference type="NCBI Taxonomy" id="1095629"/>
    <lineage>
        <taxon>Eukaryota</taxon>
        <taxon>Fungi</taxon>
        <taxon>Dikarya</taxon>
        <taxon>Basidiomycota</taxon>
        <taxon>Agaricomycotina</taxon>
        <taxon>Agaricomycetes</taxon>
        <taxon>Agaricomycetidae</taxon>
        <taxon>Agaricales</taxon>
        <taxon>Agaricineae</taxon>
        <taxon>Hydnangiaceae</taxon>
        <taxon>Laccaria</taxon>
    </lineage>
</organism>
<dbReference type="EMBL" id="KN838676">
    <property type="protein sequence ID" value="KIJ98135.1"/>
    <property type="molecule type" value="Genomic_DNA"/>
</dbReference>
<proteinExistence type="predicted"/>
<dbReference type="HOGENOM" id="CLU_2776290_0_0_1"/>
<protein>
    <submittedName>
        <fullName evidence="1">Uncharacterized protein</fullName>
    </submittedName>
</protein>
<gene>
    <name evidence="1" type="ORF">K443DRAFT_220781</name>
</gene>